<dbReference type="PROSITE" id="PS50084">
    <property type="entry name" value="KH_TYPE_1"/>
    <property type="match status" value="2"/>
</dbReference>
<dbReference type="Gene3D" id="3.30.1370.10">
    <property type="entry name" value="K Homology domain, type 1"/>
    <property type="match status" value="2"/>
</dbReference>
<dbReference type="OrthoDB" id="441329at2759"/>
<evidence type="ECO:0000256" key="1">
    <source>
        <dbReference type="ARBA" id="ARBA00022737"/>
    </source>
</evidence>
<proteinExistence type="predicted"/>
<dbReference type="InterPro" id="IPR004087">
    <property type="entry name" value="KH_dom"/>
</dbReference>
<evidence type="ECO:0000313" key="5">
    <source>
        <dbReference type="Proteomes" id="UP000025227"/>
    </source>
</evidence>
<feature type="region of interest" description="Disordered" evidence="3">
    <location>
        <begin position="1"/>
        <end position="43"/>
    </location>
</feature>
<keyword evidence="2" id="KW-0694">RNA-binding</keyword>
<dbReference type="InterPro" id="IPR036612">
    <property type="entry name" value="KH_dom_type_1_sf"/>
</dbReference>
<evidence type="ECO:0000256" key="2">
    <source>
        <dbReference type="PROSITE-ProRule" id="PRU00117"/>
    </source>
</evidence>
<feature type="domain" description="K Homology" evidence="4">
    <location>
        <begin position="243"/>
        <end position="317"/>
    </location>
</feature>
<accession>A0A7I4YCZ0</accession>
<keyword evidence="1" id="KW-0677">Repeat</keyword>
<evidence type="ECO:0000313" key="6">
    <source>
        <dbReference type="WBParaSite" id="HCON_00076440-00001"/>
    </source>
</evidence>
<sequence length="328" mass="35359">MIKPEQIKLEQEADGGSPPLQSAGSKRGQDSFDGPASKRAHVEGDDNEVAMKILIPSAAAGAIIGKGGEALRNLKIDHHCRIKMSERSETYPGTSERICLVKGSVRNVLGAIEVILKKINEKCDVSSTDAFGHKGVSRGNELMSFFDNLQSILRLSGFNEASVAEVMQAMQVFAKYIIMGLVLGDGVAAIAQMRSVRGTQRHGGDEQPPAVNLLLVDVLRSGSGAAANGENFAETVMKERRISNEAIELEVPDTTVGAVLGPKAKTLQDIQFYSGCKVQLFKRGAKADLPVGTRLISLAGDEKSMRLCRLMIERVVNEAQERRVGTRT</sequence>
<dbReference type="OMA" id="RIKMSER"/>
<organism evidence="5 6">
    <name type="scientific">Haemonchus contortus</name>
    <name type="common">Barber pole worm</name>
    <dbReference type="NCBI Taxonomy" id="6289"/>
    <lineage>
        <taxon>Eukaryota</taxon>
        <taxon>Metazoa</taxon>
        <taxon>Ecdysozoa</taxon>
        <taxon>Nematoda</taxon>
        <taxon>Chromadorea</taxon>
        <taxon>Rhabditida</taxon>
        <taxon>Rhabditina</taxon>
        <taxon>Rhabditomorpha</taxon>
        <taxon>Strongyloidea</taxon>
        <taxon>Trichostrongylidae</taxon>
        <taxon>Haemonchus</taxon>
    </lineage>
</organism>
<name>A0A7I4YCZ0_HAECO</name>
<dbReference type="SUPFAM" id="SSF54791">
    <property type="entry name" value="Eukaryotic type KH-domain (KH-domain type I)"/>
    <property type="match status" value="2"/>
</dbReference>
<dbReference type="AlphaFoldDB" id="A0A7I4YCZ0"/>
<keyword evidence="5" id="KW-1185">Reference proteome</keyword>
<dbReference type="GO" id="GO:0003723">
    <property type="term" value="F:RNA binding"/>
    <property type="evidence" value="ECO:0007669"/>
    <property type="project" value="UniProtKB-UniRule"/>
</dbReference>
<feature type="domain" description="K Homology" evidence="4">
    <location>
        <begin position="47"/>
        <end position="120"/>
    </location>
</feature>
<dbReference type="PANTHER" id="PTHR10288">
    <property type="entry name" value="KH DOMAIN CONTAINING RNA BINDING PROTEIN"/>
    <property type="match status" value="1"/>
</dbReference>
<protein>
    <submittedName>
        <fullName evidence="6">KH domain-containing protein</fullName>
    </submittedName>
</protein>
<dbReference type="Proteomes" id="UP000025227">
    <property type="component" value="Unplaced"/>
</dbReference>
<evidence type="ECO:0000259" key="4">
    <source>
        <dbReference type="SMART" id="SM00322"/>
    </source>
</evidence>
<dbReference type="Pfam" id="PF00013">
    <property type="entry name" value="KH_1"/>
    <property type="match status" value="2"/>
</dbReference>
<dbReference type="InterPro" id="IPR004088">
    <property type="entry name" value="KH_dom_type_1"/>
</dbReference>
<dbReference type="SMART" id="SM00322">
    <property type="entry name" value="KH"/>
    <property type="match status" value="2"/>
</dbReference>
<evidence type="ECO:0000256" key="3">
    <source>
        <dbReference type="SAM" id="MobiDB-lite"/>
    </source>
</evidence>
<feature type="compositionally biased region" description="Basic and acidic residues" evidence="3">
    <location>
        <begin position="1"/>
        <end position="11"/>
    </location>
</feature>
<dbReference type="WBParaSite" id="HCON_00076440-00001">
    <property type="protein sequence ID" value="HCON_00076440-00001"/>
    <property type="gene ID" value="HCON_00076440"/>
</dbReference>
<reference evidence="6" key="1">
    <citation type="submission" date="2020-12" db="UniProtKB">
        <authorList>
            <consortium name="WormBaseParasite"/>
        </authorList>
    </citation>
    <scope>IDENTIFICATION</scope>
    <source>
        <strain evidence="6">MHco3</strain>
    </source>
</reference>